<dbReference type="RefSeq" id="XP_009054242.1">
    <property type="nucleotide sequence ID" value="XM_009055994.1"/>
</dbReference>
<sequence>MSLNHNQILQHCMCIVDSYDSGMVSVEEHIEQYFNNYQIYEEDIKAFIIEVFTGCIRYISVIDTVVNGFYIKDGKIALKSERSLYSVFCYLMLFRLDELGISQFRRFIYSQDINRVFKFLNFFLDERNLLTWIKDSWCKLYEHSFVQTILLSPLLRWHPELTDILTQMRDRIENKVKPKKSTTKNTEIKPFNITQPRARMVPLPEPIPKLAPHKPVPKHIYRTPTEIDRLNEAKEINRRIAEEHLIEASRKQFACANTEKSEKTKEIMSNIMAKEDAKLDFDK</sequence>
<gene>
    <name evidence="1" type="ORF">LOTGIDRAFT_188889</name>
</gene>
<dbReference type="PANTHER" id="PTHR34649">
    <property type="entry name" value="CILIA- AND FLAGELLA-ASSOCIATED PROTEIN 99"/>
    <property type="match status" value="1"/>
</dbReference>
<dbReference type="STRING" id="225164.V4AN53"/>
<evidence type="ECO:0000313" key="2">
    <source>
        <dbReference type="Proteomes" id="UP000030746"/>
    </source>
</evidence>
<protein>
    <submittedName>
        <fullName evidence="1">Uncharacterized protein</fullName>
    </submittedName>
</protein>
<dbReference type="PANTHER" id="PTHR34649:SF1">
    <property type="entry name" value="CILIA- AND FLAGELLA-ASSOCIATED PROTEIN 99"/>
    <property type="match status" value="1"/>
</dbReference>
<dbReference type="KEGG" id="lgi:LOTGIDRAFT_188889"/>
<keyword evidence="2" id="KW-1185">Reference proteome</keyword>
<proteinExistence type="predicted"/>
<feature type="non-terminal residue" evidence="1">
    <location>
        <position position="283"/>
    </location>
</feature>
<name>V4AN53_LOTGI</name>
<dbReference type="Proteomes" id="UP000030746">
    <property type="component" value="Unassembled WGS sequence"/>
</dbReference>
<dbReference type="AlphaFoldDB" id="V4AN53"/>
<accession>V4AN53</accession>
<dbReference type="OMA" id="QSANKMH"/>
<dbReference type="CTD" id="20244816"/>
<dbReference type="GeneID" id="20244816"/>
<evidence type="ECO:0000313" key="1">
    <source>
        <dbReference type="EMBL" id="ESO95041.1"/>
    </source>
</evidence>
<dbReference type="HOGENOM" id="CLU_985425_0_0_1"/>
<reference evidence="1 2" key="1">
    <citation type="journal article" date="2013" name="Nature">
        <title>Insights into bilaterian evolution from three spiralian genomes.</title>
        <authorList>
            <person name="Simakov O."/>
            <person name="Marletaz F."/>
            <person name="Cho S.J."/>
            <person name="Edsinger-Gonzales E."/>
            <person name="Havlak P."/>
            <person name="Hellsten U."/>
            <person name="Kuo D.H."/>
            <person name="Larsson T."/>
            <person name="Lv J."/>
            <person name="Arendt D."/>
            <person name="Savage R."/>
            <person name="Osoegawa K."/>
            <person name="de Jong P."/>
            <person name="Grimwood J."/>
            <person name="Chapman J.A."/>
            <person name="Shapiro H."/>
            <person name="Aerts A."/>
            <person name="Otillar R.P."/>
            <person name="Terry A.Y."/>
            <person name="Boore J.L."/>
            <person name="Grigoriev I.V."/>
            <person name="Lindberg D.R."/>
            <person name="Seaver E.C."/>
            <person name="Weisblat D.A."/>
            <person name="Putnam N.H."/>
            <person name="Rokhsar D.S."/>
        </authorList>
    </citation>
    <scope>NUCLEOTIDE SEQUENCE [LARGE SCALE GENOMIC DNA]</scope>
</reference>
<dbReference type="InterPro" id="IPR039341">
    <property type="entry name" value="CFAP99"/>
</dbReference>
<organism evidence="1 2">
    <name type="scientific">Lottia gigantea</name>
    <name type="common">Giant owl limpet</name>
    <dbReference type="NCBI Taxonomy" id="225164"/>
    <lineage>
        <taxon>Eukaryota</taxon>
        <taxon>Metazoa</taxon>
        <taxon>Spiralia</taxon>
        <taxon>Lophotrochozoa</taxon>
        <taxon>Mollusca</taxon>
        <taxon>Gastropoda</taxon>
        <taxon>Patellogastropoda</taxon>
        <taxon>Lottioidea</taxon>
        <taxon>Lottiidae</taxon>
        <taxon>Lottia</taxon>
    </lineage>
</organism>
<dbReference type="OrthoDB" id="10262255at2759"/>
<dbReference type="EMBL" id="KB201701">
    <property type="protein sequence ID" value="ESO95041.1"/>
    <property type="molecule type" value="Genomic_DNA"/>
</dbReference>